<dbReference type="PANTHER" id="PTHR11351:SF31">
    <property type="entry name" value="DESATURASE 1, ISOFORM A-RELATED"/>
    <property type="match status" value="1"/>
</dbReference>
<dbReference type="PROSITE" id="PS00476">
    <property type="entry name" value="FATTY_ACID_DESATUR_1"/>
    <property type="match status" value="1"/>
</dbReference>
<evidence type="ECO:0000256" key="2">
    <source>
        <dbReference type="ARBA" id="ARBA00009295"/>
    </source>
</evidence>
<comment type="similarity">
    <text evidence="2 14">Belongs to the fatty acid desaturase type 1 family.</text>
</comment>
<dbReference type="PROSITE" id="PS50255">
    <property type="entry name" value="CYTOCHROME_B5_2"/>
    <property type="match status" value="1"/>
</dbReference>
<dbReference type="PIRSF" id="PIRSF000345">
    <property type="entry name" value="OLE1"/>
    <property type="match status" value="1"/>
</dbReference>
<dbReference type="InterPro" id="IPR001199">
    <property type="entry name" value="Cyt_B5-like_heme/steroid-bd"/>
</dbReference>
<comment type="subcellular location">
    <subcellularLocation>
        <location evidence="1">Membrane</location>
        <topology evidence="1">Multi-pass membrane protein</topology>
    </subcellularLocation>
</comment>
<feature type="domain" description="Cytochrome b5 heme-binding" evidence="15">
    <location>
        <begin position="396"/>
        <end position="466"/>
    </location>
</feature>
<keyword evidence="8" id="KW-1133">Transmembrane helix</keyword>
<evidence type="ECO:0000256" key="14">
    <source>
        <dbReference type="PIRNR" id="PIRNR000345"/>
    </source>
</evidence>
<dbReference type="PANTHER" id="PTHR11351">
    <property type="entry name" value="ACYL-COA DESATURASE"/>
    <property type="match status" value="1"/>
</dbReference>
<gene>
    <name evidence="16" type="ORF">LAFE_0F12354G</name>
</gene>
<comment type="function">
    <text evidence="14">Stearoyl-CoA desaturase that utilizes O(2) and electrons from reduced cytochrome b5 to introduce the first double bond into saturated fatty acyl-CoA substrates.</text>
</comment>
<keyword evidence="9 14" id="KW-0560">Oxidoreductase</keyword>
<evidence type="ECO:0000256" key="8">
    <source>
        <dbReference type="ARBA" id="ARBA00022989"/>
    </source>
</evidence>
<keyword evidence="14" id="KW-0249">Electron transport</keyword>
<evidence type="ECO:0000256" key="3">
    <source>
        <dbReference type="ARBA" id="ARBA00022516"/>
    </source>
</evidence>
<name>A0A1G4MFS5_LACFM</name>
<dbReference type="AlphaFoldDB" id="A0A1G4MFS5"/>
<keyword evidence="11 14" id="KW-0443">Lipid metabolism</keyword>
<dbReference type="CDD" id="cd03505">
    <property type="entry name" value="Delta9-FADS-like"/>
    <property type="match status" value="1"/>
</dbReference>
<protein>
    <recommendedName>
        <fullName evidence="14">Acyl-CoA desaturase</fullName>
        <ecNumber evidence="14">1.14.19.1</ecNumber>
    </recommendedName>
</protein>
<evidence type="ECO:0000256" key="7">
    <source>
        <dbReference type="ARBA" id="ARBA00022832"/>
    </source>
</evidence>
<evidence type="ECO:0000256" key="12">
    <source>
        <dbReference type="ARBA" id="ARBA00023136"/>
    </source>
</evidence>
<keyword evidence="14" id="KW-0813">Transport</keyword>
<reference evidence="17" key="1">
    <citation type="submission" date="2016-03" db="EMBL/GenBank/DDBJ databases">
        <authorList>
            <person name="Devillers H."/>
        </authorList>
    </citation>
    <scope>NUCLEOTIDE SEQUENCE [LARGE SCALE GENOMIC DNA]</scope>
</reference>
<dbReference type="GO" id="GO:0004768">
    <property type="term" value="F:stearoyl-CoA 9-desaturase activity"/>
    <property type="evidence" value="ECO:0007669"/>
    <property type="project" value="UniProtKB-UniRule"/>
</dbReference>
<keyword evidence="6 14" id="KW-0479">Metal-binding</keyword>
<dbReference type="InterPro" id="IPR015876">
    <property type="entry name" value="Acyl-CoA_DS"/>
</dbReference>
<dbReference type="InterPro" id="IPR036400">
    <property type="entry name" value="Cyt_B5-like_heme/steroid_sf"/>
</dbReference>
<evidence type="ECO:0000256" key="5">
    <source>
        <dbReference type="ARBA" id="ARBA00022692"/>
    </source>
</evidence>
<dbReference type="PROSITE" id="PS00191">
    <property type="entry name" value="CYTOCHROME_B5_1"/>
    <property type="match status" value="1"/>
</dbReference>
<dbReference type="GO" id="GO:0005506">
    <property type="term" value="F:iron ion binding"/>
    <property type="evidence" value="ECO:0007669"/>
    <property type="project" value="TreeGrafter"/>
</dbReference>
<keyword evidence="3 14" id="KW-0444">Lipid biosynthesis</keyword>
<dbReference type="InterPro" id="IPR001522">
    <property type="entry name" value="FADS-1_CS"/>
</dbReference>
<dbReference type="EC" id="1.14.19.1" evidence="14"/>
<keyword evidence="12" id="KW-0472">Membrane</keyword>
<dbReference type="STRING" id="4955.A0A1G4MFS5"/>
<keyword evidence="17" id="KW-1185">Reference proteome</keyword>
<evidence type="ECO:0000256" key="13">
    <source>
        <dbReference type="ARBA" id="ARBA00023160"/>
    </source>
</evidence>
<accession>A0A1G4MFS5</accession>
<evidence type="ECO:0000256" key="4">
    <source>
        <dbReference type="ARBA" id="ARBA00022617"/>
    </source>
</evidence>
<dbReference type="SMART" id="SM01117">
    <property type="entry name" value="Cyt-b5"/>
    <property type="match status" value="1"/>
</dbReference>
<evidence type="ECO:0000313" key="16">
    <source>
        <dbReference type="EMBL" id="SCW02700.1"/>
    </source>
</evidence>
<organism evidence="16 17">
    <name type="scientific">Lachancea fermentati</name>
    <name type="common">Zygosaccharomyces fermentati</name>
    <dbReference type="NCBI Taxonomy" id="4955"/>
    <lineage>
        <taxon>Eukaryota</taxon>
        <taxon>Fungi</taxon>
        <taxon>Dikarya</taxon>
        <taxon>Ascomycota</taxon>
        <taxon>Saccharomycotina</taxon>
        <taxon>Saccharomycetes</taxon>
        <taxon>Saccharomycetales</taxon>
        <taxon>Saccharomycetaceae</taxon>
        <taxon>Lachancea</taxon>
    </lineage>
</organism>
<dbReference type="SUPFAM" id="SSF55856">
    <property type="entry name" value="Cytochrome b5-like heme/steroid binding domain"/>
    <property type="match status" value="1"/>
</dbReference>
<dbReference type="Proteomes" id="UP000190831">
    <property type="component" value="Chromosome F"/>
</dbReference>
<dbReference type="GO" id="GO:0020037">
    <property type="term" value="F:heme binding"/>
    <property type="evidence" value="ECO:0007669"/>
    <property type="project" value="InterPro"/>
</dbReference>
<comment type="cofactor">
    <cofactor evidence="14">
        <name>Fe(2+)</name>
        <dbReference type="ChEBI" id="CHEBI:29033"/>
    </cofactor>
    <text evidence="14">Expected to bind 2 Fe(2+) ions per subunit.</text>
</comment>
<dbReference type="GO" id="GO:0006636">
    <property type="term" value="P:unsaturated fatty acid biosynthetic process"/>
    <property type="evidence" value="ECO:0007669"/>
    <property type="project" value="UniProtKB-UniRule"/>
</dbReference>
<dbReference type="Pfam" id="PF00173">
    <property type="entry name" value="Cyt-b5"/>
    <property type="match status" value="1"/>
</dbReference>
<evidence type="ECO:0000313" key="17">
    <source>
        <dbReference type="Proteomes" id="UP000190831"/>
    </source>
</evidence>
<keyword evidence="10 14" id="KW-0408">Iron</keyword>
<keyword evidence="7 14" id="KW-0276">Fatty acid metabolism</keyword>
<dbReference type="Gene3D" id="3.10.120.10">
    <property type="entry name" value="Cytochrome b5-like heme/steroid binding domain"/>
    <property type="match status" value="1"/>
</dbReference>
<comment type="catalytic activity">
    <reaction evidence="14">
        <text>octadecanoyl-CoA + 2 Fe(II)-[cytochrome b5] + O2 + 2 H(+) = (9Z)-octadecenoyl-CoA + 2 Fe(III)-[cytochrome b5] + 2 H2O</text>
        <dbReference type="Rhea" id="RHEA:19721"/>
        <dbReference type="Rhea" id="RHEA-COMP:10438"/>
        <dbReference type="Rhea" id="RHEA-COMP:10439"/>
        <dbReference type="ChEBI" id="CHEBI:15377"/>
        <dbReference type="ChEBI" id="CHEBI:15378"/>
        <dbReference type="ChEBI" id="CHEBI:15379"/>
        <dbReference type="ChEBI" id="CHEBI:29033"/>
        <dbReference type="ChEBI" id="CHEBI:29034"/>
        <dbReference type="ChEBI" id="CHEBI:57387"/>
        <dbReference type="ChEBI" id="CHEBI:57394"/>
        <dbReference type="EC" id="1.14.19.1"/>
    </reaction>
</comment>
<dbReference type="EMBL" id="LT598490">
    <property type="protein sequence ID" value="SCW02700.1"/>
    <property type="molecule type" value="Genomic_DNA"/>
</dbReference>
<dbReference type="OrthoDB" id="10260134at2759"/>
<sequence length="516" mass="58805">MEDAIPEFDFTELLRTRQRHDVIVPEQPIVGTNATNEQPSPRKKKKDPQILHLMKKVSLQSTLLCVVIPLFSLMKLLFSKPECNEQMLKCLAGYMFISQVSFVAGYHRFFTHSSYQCHLLVQSVFAILGGSCGLGSILDFGSEHLAHHHFIDTERDPHACTVHGWLFAQWGHKLFRGNRKSTRAVQECRDTMESTAKATAVKSNGHFITAPSYALLKWQHDNYGEILILTIILIPCLLSRLCNLNYFSGVFYLGFVRMSLIQQQWLLIGSSCHLKRFLFASQPFDDSRSAVNLPLGIFTNLVTFGEANHNFHHEFPGDYRCGTKWYHWDPSKWLISLLSFLGFAKKLHFATEDQIAKCLIQQQQKLLDEERSKLQWGIPIDKLPMMAPERFVEMAHREYKEHRRALVAIEGIVHDVTPFIYDHPGGVALVETSIGKDATQAFNGAVYLHSQAARNLLSTMRIAVLGRGLMEVETTLWEKQLLESNNFKSDSKGRQIVRNKQQVTFTNKNHYAAGAA</sequence>
<keyword evidence="4 14" id="KW-0349">Heme</keyword>
<dbReference type="InterPro" id="IPR009160">
    <property type="entry name" value="Acyl-CoA_deSatase_haem/ster-bd"/>
</dbReference>
<evidence type="ECO:0000256" key="11">
    <source>
        <dbReference type="ARBA" id="ARBA00023098"/>
    </source>
</evidence>
<evidence type="ECO:0000256" key="6">
    <source>
        <dbReference type="ARBA" id="ARBA00022723"/>
    </source>
</evidence>
<dbReference type="InterPro" id="IPR018506">
    <property type="entry name" value="Cyt_B5_heme-BS"/>
</dbReference>
<evidence type="ECO:0000259" key="15">
    <source>
        <dbReference type="PROSITE" id="PS50255"/>
    </source>
</evidence>
<dbReference type="GO" id="GO:0005789">
    <property type="term" value="C:endoplasmic reticulum membrane"/>
    <property type="evidence" value="ECO:0007669"/>
    <property type="project" value="TreeGrafter"/>
</dbReference>
<evidence type="ECO:0000256" key="1">
    <source>
        <dbReference type="ARBA" id="ARBA00004141"/>
    </source>
</evidence>
<evidence type="ECO:0000256" key="10">
    <source>
        <dbReference type="ARBA" id="ARBA00023004"/>
    </source>
</evidence>
<proteinExistence type="inferred from homology"/>
<keyword evidence="5" id="KW-0812">Transmembrane</keyword>
<evidence type="ECO:0000256" key="9">
    <source>
        <dbReference type="ARBA" id="ARBA00023002"/>
    </source>
</evidence>
<keyword evidence="13 14" id="KW-0275">Fatty acid biosynthesis</keyword>
<dbReference type="OMA" id="KSQLNWG"/>